<protein>
    <recommendedName>
        <fullName evidence="1">ORC1/DEAH AAA+ ATPase domain-containing protein</fullName>
    </recommendedName>
</protein>
<dbReference type="HOGENOM" id="CLU_000288_125_0_1"/>
<dbReference type="Pfam" id="PF13401">
    <property type="entry name" value="AAA_22"/>
    <property type="match status" value="1"/>
</dbReference>
<dbReference type="GO" id="GO:0016887">
    <property type="term" value="F:ATP hydrolysis activity"/>
    <property type="evidence" value="ECO:0007669"/>
    <property type="project" value="InterPro"/>
</dbReference>
<organism evidence="2 3">
    <name type="scientific">Serendipita vermifera MAFF 305830</name>
    <dbReference type="NCBI Taxonomy" id="933852"/>
    <lineage>
        <taxon>Eukaryota</taxon>
        <taxon>Fungi</taxon>
        <taxon>Dikarya</taxon>
        <taxon>Basidiomycota</taxon>
        <taxon>Agaricomycotina</taxon>
        <taxon>Agaricomycetes</taxon>
        <taxon>Sebacinales</taxon>
        <taxon>Serendipitaceae</taxon>
        <taxon>Serendipita</taxon>
    </lineage>
</organism>
<evidence type="ECO:0000313" key="2">
    <source>
        <dbReference type="EMBL" id="KIM20867.1"/>
    </source>
</evidence>
<accession>A0A0C2WTQ2</accession>
<dbReference type="PANTHER" id="PTHR22845">
    <property type="entry name" value="APOPTOTIC PROTEASE-ACTIVATING FACTOR 1"/>
    <property type="match status" value="1"/>
</dbReference>
<dbReference type="SUPFAM" id="SSF52540">
    <property type="entry name" value="P-loop containing nucleoside triphosphate hydrolases"/>
    <property type="match status" value="1"/>
</dbReference>
<name>A0A0C2WTQ2_SERVB</name>
<dbReference type="STRING" id="933852.A0A0C2WTQ2"/>
<dbReference type="InterPro" id="IPR027417">
    <property type="entry name" value="P-loop_NTPase"/>
</dbReference>
<feature type="non-terminal residue" evidence="2">
    <location>
        <position position="372"/>
    </location>
</feature>
<sequence length="372" mass="42216">MGGCGKTQLVSYFLREYSNLYAQTIYVDASSSSSIKADLQTWARELGDGHERDAWEDAMRALNSVSHDEQWILILDNADDPGLNLSPFLPTSIRVTILITSRNHDLGNLSTTNHLEVGEMTTDEALAAMLQAARRRLPLCDEEIHSTQELLRELGCLAVALIQAGTYCRQLSSTIGDVYQPYTFTQYLRIFRSHRADLMKKAEPASLDNYQRGVYTTLDLSYKILPQECRDILHILSFFHYTDIPLAVFAQAAENGFKDPIDCHPRDSLHETTVCKLKHLLLKNMEWNELHLQGIIRNLRSFSLVTTSSMNDSLFLQLHPLVQAWSRDMNLTISQLYRGMAIQVLTACGSQNIEINRLLLPHMIDMLEQIGI</sequence>
<gene>
    <name evidence="2" type="ORF">M408DRAFT_43838</name>
</gene>
<dbReference type="Proteomes" id="UP000054097">
    <property type="component" value="Unassembled WGS sequence"/>
</dbReference>
<evidence type="ECO:0000313" key="3">
    <source>
        <dbReference type="Proteomes" id="UP000054097"/>
    </source>
</evidence>
<reference evidence="3" key="2">
    <citation type="submission" date="2015-01" db="EMBL/GenBank/DDBJ databases">
        <title>Evolutionary Origins and Diversification of the Mycorrhizal Mutualists.</title>
        <authorList>
            <consortium name="DOE Joint Genome Institute"/>
            <consortium name="Mycorrhizal Genomics Consortium"/>
            <person name="Kohler A."/>
            <person name="Kuo A."/>
            <person name="Nagy L.G."/>
            <person name="Floudas D."/>
            <person name="Copeland A."/>
            <person name="Barry K.W."/>
            <person name="Cichocki N."/>
            <person name="Veneault-Fourrey C."/>
            <person name="LaButti K."/>
            <person name="Lindquist E.A."/>
            <person name="Lipzen A."/>
            <person name="Lundell T."/>
            <person name="Morin E."/>
            <person name="Murat C."/>
            <person name="Riley R."/>
            <person name="Ohm R."/>
            <person name="Sun H."/>
            <person name="Tunlid A."/>
            <person name="Henrissat B."/>
            <person name="Grigoriev I.V."/>
            <person name="Hibbett D.S."/>
            <person name="Martin F."/>
        </authorList>
    </citation>
    <scope>NUCLEOTIDE SEQUENCE [LARGE SCALE GENOMIC DNA]</scope>
    <source>
        <strain evidence="3">MAFF 305830</strain>
    </source>
</reference>
<dbReference type="AlphaFoldDB" id="A0A0C2WTQ2"/>
<dbReference type="OrthoDB" id="4487085at2759"/>
<feature type="domain" description="ORC1/DEAH AAA+ ATPase" evidence="1">
    <location>
        <begin position="3"/>
        <end position="80"/>
    </location>
</feature>
<reference evidence="2 3" key="1">
    <citation type="submission" date="2014-04" db="EMBL/GenBank/DDBJ databases">
        <authorList>
            <consortium name="DOE Joint Genome Institute"/>
            <person name="Kuo A."/>
            <person name="Zuccaro A."/>
            <person name="Kohler A."/>
            <person name="Nagy L.G."/>
            <person name="Floudas D."/>
            <person name="Copeland A."/>
            <person name="Barry K.W."/>
            <person name="Cichocki N."/>
            <person name="Veneault-Fourrey C."/>
            <person name="LaButti K."/>
            <person name="Lindquist E.A."/>
            <person name="Lipzen A."/>
            <person name="Lundell T."/>
            <person name="Morin E."/>
            <person name="Murat C."/>
            <person name="Sun H."/>
            <person name="Tunlid A."/>
            <person name="Henrissat B."/>
            <person name="Grigoriev I.V."/>
            <person name="Hibbett D.S."/>
            <person name="Martin F."/>
            <person name="Nordberg H.P."/>
            <person name="Cantor M.N."/>
            <person name="Hua S.X."/>
        </authorList>
    </citation>
    <scope>NUCLEOTIDE SEQUENCE [LARGE SCALE GENOMIC DNA]</scope>
    <source>
        <strain evidence="2 3">MAFF 305830</strain>
    </source>
</reference>
<proteinExistence type="predicted"/>
<dbReference type="Gene3D" id="3.40.50.300">
    <property type="entry name" value="P-loop containing nucleotide triphosphate hydrolases"/>
    <property type="match status" value="1"/>
</dbReference>
<dbReference type="InterPro" id="IPR049945">
    <property type="entry name" value="AAA_22"/>
</dbReference>
<evidence type="ECO:0000259" key="1">
    <source>
        <dbReference type="Pfam" id="PF13401"/>
    </source>
</evidence>
<dbReference type="PANTHER" id="PTHR22845:SF5">
    <property type="entry name" value="APOPTOTIC PROTEASE-ACTIVATING FACTOR 1"/>
    <property type="match status" value="1"/>
</dbReference>
<keyword evidence="3" id="KW-1185">Reference proteome</keyword>
<dbReference type="EMBL" id="KN824404">
    <property type="protein sequence ID" value="KIM20867.1"/>
    <property type="molecule type" value="Genomic_DNA"/>
</dbReference>